<protein>
    <submittedName>
        <fullName evidence="2">Uncharacterized protein</fullName>
    </submittedName>
</protein>
<evidence type="ECO:0000313" key="3">
    <source>
        <dbReference type="Proteomes" id="UP000287033"/>
    </source>
</evidence>
<dbReference type="OMA" id="ICCKPRM"/>
<evidence type="ECO:0000256" key="1">
    <source>
        <dbReference type="SAM" id="MobiDB-lite"/>
    </source>
</evidence>
<organism evidence="2 3">
    <name type="scientific">Chiloscyllium punctatum</name>
    <name type="common">Brownbanded bambooshark</name>
    <name type="synonym">Hemiscyllium punctatum</name>
    <dbReference type="NCBI Taxonomy" id="137246"/>
    <lineage>
        <taxon>Eukaryota</taxon>
        <taxon>Metazoa</taxon>
        <taxon>Chordata</taxon>
        <taxon>Craniata</taxon>
        <taxon>Vertebrata</taxon>
        <taxon>Chondrichthyes</taxon>
        <taxon>Elasmobranchii</taxon>
        <taxon>Galeomorphii</taxon>
        <taxon>Galeoidea</taxon>
        <taxon>Orectolobiformes</taxon>
        <taxon>Hemiscylliidae</taxon>
        <taxon>Chiloscyllium</taxon>
    </lineage>
</organism>
<feature type="compositionally biased region" description="Basic and acidic residues" evidence="1">
    <location>
        <begin position="1"/>
        <end position="13"/>
    </location>
</feature>
<feature type="compositionally biased region" description="Low complexity" evidence="1">
    <location>
        <begin position="137"/>
        <end position="148"/>
    </location>
</feature>
<keyword evidence="3" id="KW-1185">Reference proteome</keyword>
<feature type="region of interest" description="Disordered" evidence="1">
    <location>
        <begin position="1"/>
        <end position="162"/>
    </location>
</feature>
<dbReference type="EMBL" id="BEZZ01000124">
    <property type="protein sequence ID" value="GCC26439.1"/>
    <property type="molecule type" value="Genomic_DNA"/>
</dbReference>
<comment type="caution">
    <text evidence="2">The sequence shown here is derived from an EMBL/GenBank/DDBJ whole genome shotgun (WGS) entry which is preliminary data.</text>
</comment>
<feature type="compositionally biased region" description="Basic residues" evidence="1">
    <location>
        <begin position="37"/>
        <end position="52"/>
    </location>
</feature>
<dbReference type="OrthoDB" id="9946038at2759"/>
<accession>A0A401S7R9</accession>
<name>A0A401S7R9_CHIPU</name>
<sequence length="202" mass="22627">MSKDVAKGDRGGEGSKSCKTRSIGELVLPGGPVREARHVKPASKATPVKHRKQEGLKRTSVAVLKYNPGLAKSRQTDKRKGPSKKSSSKDTGESPLWSNVHGGTEVYFTGHAIRHLQPRSQSSPDKRLDSKSSLKRPNQLQTKPQQQTIPPPAPCLQPWPLVKKSGPKQEDIKVYRGRWRCLRYLWDQICCQPQKKTTILYE</sequence>
<dbReference type="Proteomes" id="UP000287033">
    <property type="component" value="Unassembled WGS sequence"/>
</dbReference>
<proteinExistence type="predicted"/>
<gene>
    <name evidence="2" type="ORF">chiPu_0004856</name>
</gene>
<reference evidence="2 3" key="1">
    <citation type="journal article" date="2018" name="Nat. Ecol. Evol.">
        <title>Shark genomes provide insights into elasmobranch evolution and the origin of vertebrates.</title>
        <authorList>
            <person name="Hara Y"/>
            <person name="Yamaguchi K"/>
            <person name="Onimaru K"/>
            <person name="Kadota M"/>
            <person name="Koyanagi M"/>
            <person name="Keeley SD"/>
            <person name="Tatsumi K"/>
            <person name="Tanaka K"/>
            <person name="Motone F"/>
            <person name="Kageyama Y"/>
            <person name="Nozu R"/>
            <person name="Adachi N"/>
            <person name="Nishimura O"/>
            <person name="Nakagawa R"/>
            <person name="Tanegashima C"/>
            <person name="Kiyatake I"/>
            <person name="Matsumoto R"/>
            <person name="Murakumo K"/>
            <person name="Nishida K"/>
            <person name="Terakita A"/>
            <person name="Kuratani S"/>
            <person name="Sato K"/>
            <person name="Hyodo S Kuraku.S."/>
        </authorList>
    </citation>
    <scope>NUCLEOTIDE SEQUENCE [LARGE SCALE GENOMIC DNA]</scope>
</reference>
<evidence type="ECO:0000313" key="2">
    <source>
        <dbReference type="EMBL" id="GCC26439.1"/>
    </source>
</evidence>
<dbReference type="AlphaFoldDB" id="A0A401S7R9"/>